<comment type="similarity">
    <text evidence="2">Belongs to the polycystin family.</text>
</comment>
<dbReference type="Gene3D" id="1.20.120.720">
    <property type="entry name" value="Myosin VI head, motor domain, U50 subdomain"/>
    <property type="match status" value="1"/>
</dbReference>
<dbReference type="Pfam" id="PF20519">
    <property type="entry name" value="Polycystin_dom"/>
    <property type="match status" value="1"/>
</dbReference>
<dbReference type="PRINTS" id="PR00193">
    <property type="entry name" value="MYOSINHEAVY"/>
</dbReference>
<dbReference type="PANTHER" id="PTHR13140:SF845">
    <property type="entry name" value="MYOSIN-LIKE PROTEIN"/>
    <property type="match status" value="1"/>
</dbReference>
<evidence type="ECO:0008006" key="18">
    <source>
        <dbReference type="Google" id="ProtNLM"/>
    </source>
</evidence>
<dbReference type="SMART" id="SM00242">
    <property type="entry name" value="MYSc"/>
    <property type="match status" value="1"/>
</dbReference>
<evidence type="ECO:0000256" key="10">
    <source>
        <dbReference type="ARBA" id="ARBA00023203"/>
    </source>
</evidence>
<dbReference type="InterPro" id="IPR027417">
    <property type="entry name" value="P-loop_NTPase"/>
</dbReference>
<dbReference type="InterPro" id="IPR002048">
    <property type="entry name" value="EF_hand_dom"/>
</dbReference>
<dbReference type="InterPro" id="IPR013122">
    <property type="entry name" value="PKD1_2_channel"/>
</dbReference>
<dbReference type="GO" id="GO:0005737">
    <property type="term" value="C:cytoplasm"/>
    <property type="evidence" value="ECO:0007669"/>
    <property type="project" value="TreeGrafter"/>
</dbReference>
<comment type="caution">
    <text evidence="16">The sequence shown here is derived from an EMBL/GenBank/DDBJ whole genome shotgun (WGS) entry which is preliminary data.</text>
</comment>
<evidence type="ECO:0000256" key="3">
    <source>
        <dbReference type="ARBA" id="ARBA00022692"/>
    </source>
</evidence>
<dbReference type="Gene3D" id="3.40.850.10">
    <property type="entry name" value="Kinesin motor domain"/>
    <property type="match status" value="1"/>
</dbReference>
<dbReference type="Proteomes" id="UP000751190">
    <property type="component" value="Unassembled WGS sequence"/>
</dbReference>
<dbReference type="GO" id="GO:0016459">
    <property type="term" value="C:myosin complex"/>
    <property type="evidence" value="ECO:0007669"/>
    <property type="project" value="UniProtKB-KW"/>
</dbReference>
<dbReference type="Gene3D" id="1.10.287.70">
    <property type="match status" value="1"/>
</dbReference>
<feature type="transmembrane region" description="Helical" evidence="13">
    <location>
        <begin position="1572"/>
        <end position="1593"/>
    </location>
</feature>
<feature type="compositionally biased region" description="Low complexity" evidence="12">
    <location>
        <begin position="14"/>
        <end position="46"/>
    </location>
</feature>
<keyword evidence="9 11" id="KW-0505">Motor protein</keyword>
<protein>
    <recommendedName>
        <fullName evidence="18">EF-hand domain-containing protein</fullName>
    </recommendedName>
</protein>
<evidence type="ECO:0000256" key="12">
    <source>
        <dbReference type="SAM" id="MobiDB-lite"/>
    </source>
</evidence>
<feature type="region of interest" description="Disordered" evidence="12">
    <location>
        <begin position="1"/>
        <end position="54"/>
    </location>
</feature>
<keyword evidence="3 13" id="KW-0812">Transmembrane</keyword>
<dbReference type="GO" id="GO:0007015">
    <property type="term" value="P:actin filament organization"/>
    <property type="evidence" value="ECO:0007669"/>
    <property type="project" value="TreeGrafter"/>
</dbReference>
<feature type="transmembrane region" description="Helical" evidence="13">
    <location>
        <begin position="1605"/>
        <end position="1630"/>
    </location>
</feature>
<sequence>MLPFSKAHRPSMLGSRSSRRGSAASSSTRRGSGQSQSSRRGSAQAGVERRGERDVYGAQDVSRLRDVDDQMVTDVLCERYADRRVYTRCGDNVLLVVTPSRALERYFDEDAKSRYRDGRLHALPPHIYLLGEEAYRRARLMQAVVPVCVIGEAGSGKTEAAKEIIRYVLWRSSGEPGGGGSARLCASVDASFLVLEAFGNARTLLSPNSSRYGMLRRLYIGPSGVYGASSRVLLFDRWRVLGPPIGEFSFHALYSIVEGAPDALRAPIGLPSARGARQFACLVQGGGIGPHAPALAGALGKRDEAASYTILYATLAELGLSDALRFALLKLVVAVLHLNNVDAARMSIHGAAAAREPNAMARQATLGPAAGPAAAASAGSNGSDIALPRAGTRGMPSATRSATSAFSHDQLMRKVCALLELDSAKPGADLREALLSRSVQLRGEQISIPHSAEQADWCRRALAATLYELLFRWLVAVGNAEWGADAESEARQRVAAPAGGLIEVFDMHGTEPASVGGAPGGLDLLGINLLAEAMHARFLLATFNAGGALEEEEGVRAPDLPAGAPRPPVHEAHQLVQLARLLPDGLLPLLDRTCAEHGGDEPIAAARFASAVNEHHGGGRFVNAPRSLAEWEAGFTITHYCRSVAYQARAFVARSNEALPAHIAAVLRRSSSSLLRELLQLHAQVTAAAGVDGGGAPDAAGGARDEAAAAAAMVSARARHAKAESPPQLGYASVARRFSVELGCLLDELARRPPRDALFVCCLKPAPIVQLAHNACDRGTVLRHVRAHGLGAAARALGPAWVRSVEHAFLVSRFGAHMRRTRGLDWRTATTVLTGSPAAFAALLTRAFEVPETQAAIGKRCVHLRGERGLDFYSLCMQDEQSAVPILRQFLLDFAKRRQALDKLGPWLLAYKERRQYKLVRAAAIKLQAHARGAKARKEHVARVQLGLRGRSLRMLQRRASRALRSASGLLSQTRRATFNALRTIFDRAEAEERKQSARLGALLAGRRSARRTAAMLGGMVARLNKAARMNDIERRWQQLVQQVLVRHHASSKDYQLMSTYLARSQSRSQRVGSGGVRFGGTGSGFGRGGTASGELAALDPLLGRRNLAALEAELTLTSSTRQRREAINAAVESSSFNAGVREIVRYLVFLALFLAQLFQYRVTDAFHVSAGLKAALHAREPNAFLGMDNVGDLLEWSHDFLAPVVFQRADAPTDLLGSVQRVSTLIGAVRLEQDRGIRSTECVPPMYSDAYIGVCFPGYATTDGRPGHVSSPRSEAIEPGGAFAQSLEPFGVGGARARPEFRPRRVEQWRRGARYSTERFVLDISSDSTTEQVRAQLDELQRYRWIDERTRTLDILFTVYTPSVDVFTAVNLQVRFPETGGVRGFAYYRPFVIDRHWLVFDSELARLFPPLAADFVMLICDGLFYALVILQCVQEGSAMRVRGPAAYLRQPWSLIELSNMTLFVATFAMRVKLNAELLRATHWAPSADEYVDFLSVGDAKYTIQWLTAINCLLSFMKVFKYVTISPNLSVLNSTITTAADELASFVVLFLFIFLAFTQAFTIAFSSTLEECMDFGASFVTLWLVVIGVFDFSRFQKVSPVFGPFFFIIFVIVVFFVYINVFITIVTEAFEAVKQSRKKKGDSGADPLAIILRNGLAKRFKLLRGLAYKEDAIELAKEKLRREENLHGQLGGRVQAQVTREGLSRVLASSDGGGLAALLGVSGGNEVDSIIQMFDADNSGELDAEESQMLVDMIKKRAAMGASKPYEAQRALHAWPLQEPPPTAAQARAIVLEHYARSNARPLYAPGEVTLTARVEKLAEQSSVLAQMVAEHNTSTVKAIDELDAMLELVSMHVRNELTIVDRVSAVGGELSRLPAMLATRERAEVLRDPTLPILASRSSAAAGGRRRVPS</sequence>
<evidence type="ECO:0000256" key="4">
    <source>
        <dbReference type="ARBA" id="ARBA00022741"/>
    </source>
</evidence>
<dbReference type="Pfam" id="PF08016">
    <property type="entry name" value="PKD_channel"/>
    <property type="match status" value="1"/>
</dbReference>
<keyword evidence="17" id="KW-1185">Reference proteome</keyword>
<keyword evidence="10 11" id="KW-0009">Actin-binding</keyword>
<evidence type="ECO:0000256" key="11">
    <source>
        <dbReference type="PROSITE-ProRule" id="PRU00782"/>
    </source>
</evidence>
<evidence type="ECO:0000256" key="6">
    <source>
        <dbReference type="ARBA" id="ARBA00022989"/>
    </source>
</evidence>
<organism evidence="16 17">
    <name type="scientific">Diacronema lutheri</name>
    <name type="common">Unicellular marine alga</name>
    <name type="synonym">Monochrysis lutheri</name>
    <dbReference type="NCBI Taxonomy" id="2081491"/>
    <lineage>
        <taxon>Eukaryota</taxon>
        <taxon>Haptista</taxon>
        <taxon>Haptophyta</taxon>
        <taxon>Pavlovophyceae</taxon>
        <taxon>Pavlovales</taxon>
        <taxon>Pavlovaceae</taxon>
        <taxon>Diacronema</taxon>
    </lineage>
</organism>
<feature type="transmembrane region" description="Helical" evidence="13">
    <location>
        <begin position="1543"/>
        <end position="1565"/>
    </location>
</feature>
<feature type="binding site" evidence="11">
    <location>
        <begin position="151"/>
        <end position="158"/>
    </location>
    <ligand>
        <name>ATP</name>
        <dbReference type="ChEBI" id="CHEBI:30616"/>
    </ligand>
</feature>
<evidence type="ECO:0000313" key="17">
    <source>
        <dbReference type="Proteomes" id="UP000751190"/>
    </source>
</evidence>
<dbReference type="PROSITE" id="PS50222">
    <property type="entry name" value="EF_HAND_2"/>
    <property type="match status" value="1"/>
</dbReference>
<keyword evidence="8 13" id="KW-0472">Membrane</keyword>
<evidence type="ECO:0000256" key="2">
    <source>
        <dbReference type="ARBA" id="ARBA00007200"/>
    </source>
</evidence>
<dbReference type="Pfam" id="PF00063">
    <property type="entry name" value="Myosin_head"/>
    <property type="match status" value="2"/>
</dbReference>
<feature type="region of interest" description="Disordered" evidence="12">
    <location>
        <begin position="371"/>
        <end position="402"/>
    </location>
</feature>
<proteinExistence type="inferred from homology"/>
<dbReference type="GO" id="GO:0005524">
    <property type="term" value="F:ATP binding"/>
    <property type="evidence" value="ECO:0007669"/>
    <property type="project" value="UniProtKB-UniRule"/>
</dbReference>
<accession>A0A8J5XW74</accession>
<feature type="compositionally biased region" description="Low complexity" evidence="12">
    <location>
        <begin position="371"/>
        <end position="380"/>
    </location>
</feature>
<dbReference type="InterPro" id="IPR036961">
    <property type="entry name" value="Kinesin_motor_dom_sf"/>
</dbReference>
<feature type="domain" description="EF-hand" evidence="14">
    <location>
        <begin position="1722"/>
        <end position="1757"/>
    </location>
</feature>
<comment type="subcellular location">
    <subcellularLocation>
        <location evidence="1">Membrane</location>
        <topology evidence="1">Multi-pass membrane protein</topology>
    </subcellularLocation>
</comment>
<dbReference type="GO" id="GO:0005509">
    <property type="term" value="F:calcium ion binding"/>
    <property type="evidence" value="ECO:0007669"/>
    <property type="project" value="InterPro"/>
</dbReference>
<evidence type="ECO:0000313" key="16">
    <source>
        <dbReference type="EMBL" id="KAG8469622.1"/>
    </source>
</evidence>
<evidence type="ECO:0000256" key="1">
    <source>
        <dbReference type="ARBA" id="ARBA00004141"/>
    </source>
</evidence>
<keyword evidence="5 11" id="KW-0067">ATP-binding</keyword>
<reference evidence="16" key="1">
    <citation type="submission" date="2021-05" db="EMBL/GenBank/DDBJ databases">
        <title>The genome of the haptophyte Pavlova lutheri (Diacronema luteri, Pavlovales) - a model for lipid biosynthesis in eukaryotic algae.</title>
        <authorList>
            <person name="Hulatt C.J."/>
            <person name="Posewitz M.C."/>
        </authorList>
    </citation>
    <scope>NUCLEOTIDE SEQUENCE</scope>
    <source>
        <strain evidence="16">NIVA-4/92</strain>
    </source>
</reference>
<dbReference type="EMBL" id="JAGTXO010000002">
    <property type="protein sequence ID" value="KAG8469622.1"/>
    <property type="molecule type" value="Genomic_DNA"/>
</dbReference>
<dbReference type="PANTHER" id="PTHR13140">
    <property type="entry name" value="MYOSIN"/>
    <property type="match status" value="1"/>
</dbReference>
<dbReference type="Gene3D" id="1.20.58.530">
    <property type="match status" value="1"/>
</dbReference>
<dbReference type="GO" id="GO:0051015">
    <property type="term" value="F:actin filament binding"/>
    <property type="evidence" value="ECO:0007669"/>
    <property type="project" value="TreeGrafter"/>
</dbReference>
<dbReference type="GO" id="GO:0016020">
    <property type="term" value="C:membrane"/>
    <property type="evidence" value="ECO:0007669"/>
    <property type="project" value="UniProtKB-SubCell"/>
</dbReference>
<evidence type="ECO:0000256" key="5">
    <source>
        <dbReference type="ARBA" id="ARBA00022840"/>
    </source>
</evidence>
<feature type="transmembrane region" description="Helical" evidence="13">
    <location>
        <begin position="1412"/>
        <end position="1431"/>
    </location>
</feature>
<evidence type="ECO:0000256" key="9">
    <source>
        <dbReference type="ARBA" id="ARBA00023175"/>
    </source>
</evidence>
<comment type="similarity">
    <text evidence="11">Belongs to the TRAFAC class myosin-kinesin ATPase superfamily. Myosin family.</text>
</comment>
<feature type="domain" description="Myosin motor" evidence="15">
    <location>
        <begin position="56"/>
        <end position="879"/>
    </location>
</feature>
<keyword evidence="7 11" id="KW-0518">Myosin</keyword>
<evidence type="ECO:0000259" key="15">
    <source>
        <dbReference type="PROSITE" id="PS51456"/>
    </source>
</evidence>
<comment type="caution">
    <text evidence="11">Lacks conserved residue(s) required for the propagation of feature annotation.</text>
</comment>
<dbReference type="OrthoDB" id="444119at2759"/>
<evidence type="ECO:0000259" key="14">
    <source>
        <dbReference type="PROSITE" id="PS50222"/>
    </source>
</evidence>
<gene>
    <name evidence="16" type="ORF">KFE25_006077</name>
</gene>
<keyword evidence="6 13" id="KW-1133">Transmembrane helix</keyword>
<evidence type="ECO:0000256" key="8">
    <source>
        <dbReference type="ARBA" id="ARBA00023136"/>
    </source>
</evidence>
<name>A0A8J5XW74_DIALT</name>
<dbReference type="SUPFAM" id="SSF52540">
    <property type="entry name" value="P-loop containing nucleoside triphosphate hydrolases"/>
    <property type="match status" value="1"/>
</dbReference>
<dbReference type="PROSITE" id="PS50096">
    <property type="entry name" value="IQ"/>
    <property type="match status" value="1"/>
</dbReference>
<dbReference type="InterPro" id="IPR046791">
    <property type="entry name" value="Polycystin_dom"/>
</dbReference>
<evidence type="ECO:0000256" key="7">
    <source>
        <dbReference type="ARBA" id="ARBA00023123"/>
    </source>
</evidence>
<dbReference type="GO" id="GO:0000146">
    <property type="term" value="F:microfilament motor activity"/>
    <property type="evidence" value="ECO:0007669"/>
    <property type="project" value="TreeGrafter"/>
</dbReference>
<evidence type="ECO:0000256" key="13">
    <source>
        <dbReference type="SAM" id="Phobius"/>
    </source>
</evidence>
<dbReference type="InterPro" id="IPR001609">
    <property type="entry name" value="Myosin_head_motor_dom-like"/>
</dbReference>
<keyword evidence="4 11" id="KW-0547">Nucleotide-binding</keyword>
<dbReference type="PROSITE" id="PS51456">
    <property type="entry name" value="MYOSIN_MOTOR"/>
    <property type="match status" value="1"/>
</dbReference>